<feature type="binding site" description="via carbamate group" evidence="1">
    <location>
        <position position="159"/>
    </location>
    <ligand>
        <name>Zn(2+)</name>
        <dbReference type="ChEBI" id="CHEBI:29105"/>
        <label>2</label>
    </ligand>
</feature>
<evidence type="ECO:0000259" key="4">
    <source>
        <dbReference type="Pfam" id="PF01979"/>
    </source>
</evidence>
<organism evidence="5 6">
    <name type="scientific">Shouchella clausii</name>
    <name type="common">Alkalihalobacillus clausii</name>
    <dbReference type="NCBI Taxonomy" id="79880"/>
    <lineage>
        <taxon>Bacteria</taxon>
        <taxon>Bacillati</taxon>
        <taxon>Bacillota</taxon>
        <taxon>Bacilli</taxon>
        <taxon>Bacillales</taxon>
        <taxon>Bacillaceae</taxon>
        <taxon>Shouchella</taxon>
    </lineage>
</organism>
<dbReference type="GO" id="GO:0046872">
    <property type="term" value="F:metal ion binding"/>
    <property type="evidence" value="ECO:0007669"/>
    <property type="project" value="UniProtKB-KW"/>
</dbReference>
<dbReference type="RefSeq" id="WP_095255012.1">
    <property type="nucleotide sequence ID" value="NZ_NPCA01000021.1"/>
</dbReference>
<dbReference type="EMBL" id="NPCC01000023">
    <property type="protein sequence ID" value="PAE88056.1"/>
    <property type="molecule type" value="Genomic_DNA"/>
</dbReference>
<feature type="binding site" description="via carbamate group" evidence="1">
    <location>
        <position position="159"/>
    </location>
    <ligand>
        <name>Zn(2+)</name>
        <dbReference type="ChEBI" id="CHEBI:29105"/>
        <label>1</label>
    </ligand>
</feature>
<feature type="binding site" evidence="1">
    <location>
        <position position="275"/>
    </location>
    <ligand>
        <name>Zn(2+)</name>
        <dbReference type="ChEBI" id="CHEBI:29105"/>
        <label>1</label>
    </ligand>
</feature>
<dbReference type="Gene3D" id="3.20.20.140">
    <property type="entry name" value="Metal-dependent hydrolases"/>
    <property type="match status" value="1"/>
</dbReference>
<dbReference type="SUPFAM" id="SSF51338">
    <property type="entry name" value="Composite domain of metallo-dependent hydrolases"/>
    <property type="match status" value="1"/>
</dbReference>
<dbReference type="AlphaFoldDB" id="A0A268NX37"/>
<dbReference type="GO" id="GO:0016810">
    <property type="term" value="F:hydrolase activity, acting on carbon-nitrogen (but not peptide) bonds"/>
    <property type="evidence" value="ECO:0007669"/>
    <property type="project" value="InterPro"/>
</dbReference>
<reference evidence="5 6" key="1">
    <citation type="submission" date="2017-07" db="EMBL/GenBank/DDBJ databases">
        <title>Isolation and whole genome analysis of endospore-forming bacteria from heroin.</title>
        <authorList>
            <person name="Kalinowski J."/>
            <person name="Ahrens B."/>
            <person name="Al-Dilaimi A."/>
            <person name="Winkler A."/>
            <person name="Wibberg D."/>
            <person name="Schleenbecker U."/>
            <person name="Ruckert C."/>
            <person name="Wolfel R."/>
            <person name="Grass G."/>
        </authorList>
    </citation>
    <scope>NUCLEOTIDE SEQUENCE [LARGE SCALE GENOMIC DNA]</scope>
    <source>
        <strain evidence="5 6">7539</strain>
    </source>
</reference>
<keyword evidence="5" id="KW-0378">Hydrolase</keyword>
<gene>
    <name evidence="5" type="ORF">CHH72_14490</name>
</gene>
<name>A0A268NX37_SHOCL</name>
<dbReference type="InterPro" id="IPR006680">
    <property type="entry name" value="Amidohydro-rel"/>
</dbReference>
<dbReference type="InterPro" id="IPR011059">
    <property type="entry name" value="Metal-dep_hydrolase_composite"/>
</dbReference>
<dbReference type="SUPFAM" id="SSF51556">
    <property type="entry name" value="Metallo-dependent hydrolases"/>
    <property type="match status" value="1"/>
</dbReference>
<dbReference type="NCBIfam" id="NF006689">
    <property type="entry name" value="PRK09237.1"/>
    <property type="match status" value="1"/>
</dbReference>
<dbReference type="PANTHER" id="PTHR42717">
    <property type="entry name" value="DIHYDROOROTASE-RELATED"/>
    <property type="match status" value="1"/>
</dbReference>
<feature type="binding site" evidence="1">
    <location>
        <position position="192"/>
    </location>
    <ligand>
        <name>Zn(2+)</name>
        <dbReference type="ChEBI" id="CHEBI:29105"/>
        <label>2</label>
    </ligand>
</feature>
<feature type="modified residue" description="N6-carboxylysine" evidence="2">
    <location>
        <position position="159"/>
    </location>
</feature>
<dbReference type="GO" id="GO:0019213">
    <property type="term" value="F:deacetylase activity"/>
    <property type="evidence" value="ECO:0007669"/>
    <property type="project" value="InterPro"/>
</dbReference>
<dbReference type="PIRSF" id="PIRSF039004">
    <property type="entry name" value="ADE_EF_0837"/>
    <property type="match status" value="1"/>
</dbReference>
<evidence type="ECO:0000313" key="6">
    <source>
        <dbReference type="Proteomes" id="UP000216207"/>
    </source>
</evidence>
<dbReference type="Pfam" id="PF01979">
    <property type="entry name" value="Amidohydro_1"/>
    <property type="match status" value="1"/>
</dbReference>
<evidence type="ECO:0000313" key="5">
    <source>
        <dbReference type="EMBL" id="PAE88056.1"/>
    </source>
</evidence>
<feature type="site" description="Transition state stabilizer" evidence="3">
    <location>
        <position position="161"/>
    </location>
</feature>
<proteinExistence type="predicted"/>
<dbReference type="InterPro" id="IPR032466">
    <property type="entry name" value="Metal_Hydrolase"/>
</dbReference>
<comment type="caution">
    <text evidence="5">The sequence shown here is derived from an EMBL/GenBank/DDBJ whole genome shotgun (WGS) entry which is preliminary data.</text>
</comment>
<dbReference type="PANTHER" id="PTHR42717:SF1">
    <property type="entry name" value="IMIDAZOLONEPROPIONASE AND RELATED AMIDOHYDROLASES"/>
    <property type="match status" value="1"/>
</dbReference>
<keyword evidence="1" id="KW-0862">Zinc</keyword>
<evidence type="ECO:0000256" key="3">
    <source>
        <dbReference type="PIRSR" id="PIRSR039004-3"/>
    </source>
</evidence>
<feature type="domain" description="Amidohydrolase-related" evidence="4">
    <location>
        <begin position="54"/>
        <end position="339"/>
    </location>
</feature>
<protein>
    <submittedName>
        <fullName evidence="5">Amidohydrolase/deacetylase family metallohydrolase</fullName>
    </submittedName>
</protein>
<feature type="binding site" evidence="1">
    <location>
        <position position="63"/>
    </location>
    <ligand>
        <name>Zn(2+)</name>
        <dbReference type="ChEBI" id="CHEBI:29105"/>
        <label>1</label>
    </ligand>
</feature>
<dbReference type="InterPro" id="IPR020043">
    <property type="entry name" value="Deacetylase_Atu3266-like"/>
</dbReference>
<keyword evidence="1" id="KW-0479">Metal-binding</keyword>
<feature type="binding site" evidence="1">
    <location>
        <position position="65"/>
    </location>
    <ligand>
        <name>Zn(2+)</name>
        <dbReference type="ChEBI" id="CHEBI:29105"/>
        <label>1</label>
    </ligand>
</feature>
<evidence type="ECO:0000256" key="1">
    <source>
        <dbReference type="PIRSR" id="PIRSR039004-1"/>
    </source>
</evidence>
<dbReference type="Gene3D" id="2.30.40.10">
    <property type="entry name" value="Urease, subunit C, domain 1"/>
    <property type="match status" value="1"/>
</dbReference>
<accession>A0A268NX37</accession>
<evidence type="ECO:0000256" key="2">
    <source>
        <dbReference type="PIRSR" id="PIRSR039004-2"/>
    </source>
</evidence>
<sequence length="388" mass="42592">MIQGIIIQNGFVIDPETLTISKKEIGIVNGVFTAVEDVIQAGGEVQYIDATNHYVAPGFIDLHAHVFEDYTELGIEPDLVGIDQGVTTIVDAGSAGYENYPLFKETVIEKSKTEILAFLNLSRKGLCNGLSELAKLDELMTLKEANEIFQQEQSLVGIKARMSGSVVKNSGIKPLVHARQLADRLGKPIMVHIGNPPPPLHEIFPLLKQGDIVTHAFHGKKHGILTESGDMIPEARSAIERGVRFDVGHGTSSFSYKTMKRFKDNYDLPFTISTDIYKNNYATPVGSLMVTMTKLLALGYRLTDVVAAVTKRAADTLHLTEQGTFRLGTIADVTIFGLKEEGMSTLIDSEGEQLSYHQVLTPYITVKTGKVAYTKENGRESARIIPQE</sequence>
<feature type="binding site" evidence="1">
    <location>
        <position position="215"/>
    </location>
    <ligand>
        <name>Zn(2+)</name>
        <dbReference type="ChEBI" id="CHEBI:29105"/>
        <label>2</label>
    </ligand>
</feature>
<dbReference type="Proteomes" id="UP000216207">
    <property type="component" value="Unassembled WGS sequence"/>
</dbReference>